<dbReference type="Proteomes" id="UP001198571">
    <property type="component" value="Unassembled WGS sequence"/>
</dbReference>
<name>A0ABS8CR15_9RHOB</name>
<dbReference type="EMBL" id="JACDXX010000020">
    <property type="protein sequence ID" value="MCB5411821.1"/>
    <property type="molecule type" value="Genomic_DNA"/>
</dbReference>
<reference evidence="1 2" key="1">
    <citation type="submission" date="2020-07" db="EMBL/GenBank/DDBJ databases">
        <title>Pseudogemmobacter sp. nov., isolated from poultry manure in Taiwan.</title>
        <authorList>
            <person name="Lin S.-Y."/>
            <person name="Tang Y.-S."/>
            <person name="Young C.-C."/>
        </authorList>
    </citation>
    <scope>NUCLEOTIDE SEQUENCE [LARGE SCALE GENOMIC DNA]</scope>
    <source>
        <strain evidence="1 2">CC-YST710</strain>
    </source>
</reference>
<proteinExistence type="predicted"/>
<comment type="caution">
    <text evidence="1">The sequence shown here is derived from an EMBL/GenBank/DDBJ whole genome shotgun (WGS) entry which is preliminary data.</text>
</comment>
<gene>
    <name evidence="1" type="ORF">H0485_17645</name>
</gene>
<accession>A0ABS8CR15</accession>
<sequence>MKLTAKVGAYSSVVGSAVHIHEDGTRFAGQVAFMCQTDALREKDLQIAMSEAIASALNDLFAARTEATP</sequence>
<dbReference type="RefSeq" id="WP_226937272.1">
    <property type="nucleotide sequence ID" value="NZ_JACDXX010000020.1"/>
</dbReference>
<evidence type="ECO:0000313" key="1">
    <source>
        <dbReference type="EMBL" id="MCB5411821.1"/>
    </source>
</evidence>
<evidence type="ECO:0000313" key="2">
    <source>
        <dbReference type="Proteomes" id="UP001198571"/>
    </source>
</evidence>
<protein>
    <submittedName>
        <fullName evidence="1">Uncharacterized protein</fullName>
    </submittedName>
</protein>
<keyword evidence="2" id="KW-1185">Reference proteome</keyword>
<organism evidence="1 2">
    <name type="scientific">Pseudogemmobacter faecipullorum</name>
    <dbReference type="NCBI Taxonomy" id="2755041"/>
    <lineage>
        <taxon>Bacteria</taxon>
        <taxon>Pseudomonadati</taxon>
        <taxon>Pseudomonadota</taxon>
        <taxon>Alphaproteobacteria</taxon>
        <taxon>Rhodobacterales</taxon>
        <taxon>Paracoccaceae</taxon>
        <taxon>Pseudogemmobacter</taxon>
    </lineage>
</organism>